<evidence type="ECO:0000256" key="3">
    <source>
        <dbReference type="ARBA" id="ARBA00023136"/>
    </source>
</evidence>
<dbReference type="GO" id="GO:0005886">
    <property type="term" value="C:plasma membrane"/>
    <property type="evidence" value="ECO:0007669"/>
    <property type="project" value="TreeGrafter"/>
</dbReference>
<protein>
    <submittedName>
        <fullName evidence="8">CMRF35-like molecule 1 isoform X1</fullName>
    </submittedName>
</protein>
<evidence type="ECO:0000256" key="4">
    <source>
        <dbReference type="SAM" id="Phobius"/>
    </source>
</evidence>
<evidence type="ECO:0000313" key="8">
    <source>
        <dbReference type="RefSeq" id="XP_017313221.1"/>
    </source>
</evidence>
<dbReference type="InterPro" id="IPR036179">
    <property type="entry name" value="Ig-like_dom_sf"/>
</dbReference>
<dbReference type="GeneID" id="108258800"/>
<dbReference type="PANTHER" id="PTHR11860:SF118">
    <property type="entry name" value="CMRF35-LIKE MOLECULE 3-RELATED"/>
    <property type="match status" value="1"/>
</dbReference>
<dbReference type="InterPro" id="IPR013106">
    <property type="entry name" value="Ig_V-set"/>
</dbReference>
<dbReference type="OrthoDB" id="9805957at2759"/>
<evidence type="ECO:0000256" key="2">
    <source>
        <dbReference type="ARBA" id="ARBA00022692"/>
    </source>
</evidence>
<dbReference type="SUPFAM" id="SSF48726">
    <property type="entry name" value="Immunoglobulin"/>
    <property type="match status" value="1"/>
</dbReference>
<dbReference type="GO" id="GO:0004888">
    <property type="term" value="F:transmembrane signaling receptor activity"/>
    <property type="evidence" value="ECO:0007669"/>
    <property type="project" value="TreeGrafter"/>
</dbReference>
<sequence>MKLLLGVICVLLSARSFVISGIKMNGYEGQSITIECSHVWANGNRKYFCKDPCKEEKDVVADSVKPLHVRYQVQDRGNVFTVTITDLKKTDSGKYWCAVDRMLGDTYTEVSLTVLEVLPSSPSLSTRTHIYSPSTISYLGSTSITPNATYTTVTIATNQPTDNNNQTTDWRLYLYVSVGVLLLTSLVWILVFLTLCYKETSVMLRCCPGRPKASDSEGNSFEIQNSISHNPCPASTHTPPEYENVLNITSTLPTYNIYTVQ</sequence>
<gene>
    <name evidence="8" type="primary">LOC108258800</name>
</gene>
<dbReference type="Proteomes" id="UP000221080">
    <property type="component" value="Chromosome 26"/>
</dbReference>
<organism evidence="7 8">
    <name type="scientific">Ictalurus punctatus</name>
    <name type="common">Channel catfish</name>
    <name type="synonym">Silurus punctatus</name>
    <dbReference type="NCBI Taxonomy" id="7998"/>
    <lineage>
        <taxon>Eukaryota</taxon>
        <taxon>Metazoa</taxon>
        <taxon>Chordata</taxon>
        <taxon>Craniata</taxon>
        <taxon>Vertebrata</taxon>
        <taxon>Euteleostomi</taxon>
        <taxon>Actinopterygii</taxon>
        <taxon>Neopterygii</taxon>
        <taxon>Teleostei</taxon>
        <taxon>Ostariophysi</taxon>
        <taxon>Siluriformes</taxon>
        <taxon>Ictaluridae</taxon>
        <taxon>Ictalurus</taxon>
    </lineage>
</organism>
<keyword evidence="5" id="KW-0732">Signal</keyword>
<evidence type="ECO:0000256" key="1">
    <source>
        <dbReference type="ARBA" id="ARBA00004370"/>
    </source>
</evidence>
<reference evidence="8" key="2">
    <citation type="submission" date="2025-08" db="UniProtKB">
        <authorList>
            <consortium name="RefSeq"/>
        </authorList>
    </citation>
    <scope>IDENTIFICATION</scope>
    <source>
        <tissue evidence="8">Blood</tissue>
    </source>
</reference>
<reference evidence="7" key="1">
    <citation type="journal article" date="2016" name="Nat. Commun.">
        <title>The channel catfish genome sequence provides insights into the evolution of scale formation in teleosts.</title>
        <authorList>
            <person name="Liu Z."/>
            <person name="Liu S."/>
            <person name="Yao J."/>
            <person name="Bao L."/>
            <person name="Zhang J."/>
            <person name="Li Y."/>
            <person name="Jiang C."/>
            <person name="Sun L."/>
            <person name="Wang R."/>
            <person name="Zhang Y."/>
            <person name="Zhou T."/>
            <person name="Zeng Q."/>
            <person name="Fu Q."/>
            <person name="Gao S."/>
            <person name="Li N."/>
            <person name="Koren S."/>
            <person name="Jiang Y."/>
            <person name="Zimin A."/>
            <person name="Xu P."/>
            <person name="Phillippy A.M."/>
            <person name="Geng X."/>
            <person name="Song L."/>
            <person name="Sun F."/>
            <person name="Li C."/>
            <person name="Wang X."/>
            <person name="Chen A."/>
            <person name="Jin Y."/>
            <person name="Yuan Z."/>
            <person name="Yang Y."/>
            <person name="Tan S."/>
            <person name="Peatman E."/>
            <person name="Lu J."/>
            <person name="Qin Z."/>
            <person name="Dunham R."/>
            <person name="Li Z."/>
            <person name="Sonstegard T."/>
            <person name="Feng J."/>
            <person name="Danzmann R.G."/>
            <person name="Schroeder S."/>
            <person name="Scheffler B."/>
            <person name="Duke M.V."/>
            <person name="Ballard L."/>
            <person name="Kucuktas H."/>
            <person name="Kaltenboeck L."/>
            <person name="Liu H."/>
            <person name="Armbruster J."/>
            <person name="Xie Y."/>
            <person name="Kirby M.L."/>
            <person name="Tian Y."/>
            <person name="Flanagan M.E."/>
            <person name="Mu W."/>
            <person name="Waldbieser G.C."/>
        </authorList>
    </citation>
    <scope>NUCLEOTIDE SEQUENCE [LARGE SCALE GENOMIC DNA]</scope>
    <source>
        <strain evidence="7">SDA103</strain>
    </source>
</reference>
<evidence type="ECO:0000256" key="5">
    <source>
        <dbReference type="SAM" id="SignalP"/>
    </source>
</evidence>
<dbReference type="PANTHER" id="PTHR11860">
    <property type="entry name" value="POLYMERIC-IMMUNOGLOBULIN RECEPTOR"/>
    <property type="match status" value="1"/>
</dbReference>
<evidence type="ECO:0000259" key="6">
    <source>
        <dbReference type="SMART" id="SM00409"/>
    </source>
</evidence>
<dbReference type="RefSeq" id="XP_017313221.1">
    <property type="nucleotide sequence ID" value="XM_017457732.3"/>
</dbReference>
<feature type="transmembrane region" description="Helical" evidence="4">
    <location>
        <begin position="172"/>
        <end position="195"/>
    </location>
</feature>
<evidence type="ECO:0000313" key="7">
    <source>
        <dbReference type="Proteomes" id="UP000221080"/>
    </source>
</evidence>
<dbReference type="Gene3D" id="2.60.40.10">
    <property type="entry name" value="Immunoglobulins"/>
    <property type="match status" value="1"/>
</dbReference>
<feature type="signal peptide" evidence="5">
    <location>
        <begin position="1"/>
        <end position="16"/>
    </location>
</feature>
<comment type="subcellular location">
    <subcellularLocation>
        <location evidence="1">Membrane</location>
    </subcellularLocation>
</comment>
<keyword evidence="3 4" id="KW-0472">Membrane</keyword>
<name>A0A2D0Q692_ICTPU</name>
<keyword evidence="2 4" id="KW-0812">Transmembrane</keyword>
<dbReference type="KEGG" id="ipu:108258800"/>
<dbReference type="InterPro" id="IPR003599">
    <property type="entry name" value="Ig_sub"/>
</dbReference>
<feature type="domain" description="Immunoglobulin" evidence="6">
    <location>
        <begin position="21"/>
        <end position="115"/>
    </location>
</feature>
<dbReference type="InterPro" id="IPR050671">
    <property type="entry name" value="CD300_family_receptors"/>
</dbReference>
<dbReference type="InterPro" id="IPR013783">
    <property type="entry name" value="Ig-like_fold"/>
</dbReference>
<dbReference type="SMART" id="SM00409">
    <property type="entry name" value="IG"/>
    <property type="match status" value="1"/>
</dbReference>
<keyword evidence="7" id="KW-1185">Reference proteome</keyword>
<keyword evidence="4" id="KW-1133">Transmembrane helix</keyword>
<dbReference type="Pfam" id="PF07686">
    <property type="entry name" value="V-set"/>
    <property type="match status" value="1"/>
</dbReference>
<proteinExistence type="predicted"/>
<feature type="chain" id="PRO_5012948848" evidence="5">
    <location>
        <begin position="17"/>
        <end position="261"/>
    </location>
</feature>
<accession>A0A2D0Q692</accession>
<dbReference type="AlphaFoldDB" id="A0A2D0Q692"/>